<accession>A0A418MF44</accession>
<evidence type="ECO:0000259" key="5">
    <source>
        <dbReference type="PROSITE" id="PS50853"/>
    </source>
</evidence>
<dbReference type="InterPro" id="IPR003961">
    <property type="entry name" value="FN3_dom"/>
</dbReference>
<dbReference type="GO" id="GO:0003993">
    <property type="term" value="F:acid phosphatase activity"/>
    <property type="evidence" value="ECO:0007669"/>
    <property type="project" value="InterPro"/>
</dbReference>
<evidence type="ECO:0000313" key="7">
    <source>
        <dbReference type="Proteomes" id="UP000283523"/>
    </source>
</evidence>
<gene>
    <name evidence="6" type="ORF">DYU11_08680</name>
</gene>
<proteinExistence type="predicted"/>
<reference evidence="6 7" key="1">
    <citation type="submission" date="2018-08" db="EMBL/GenBank/DDBJ databases">
        <title>Fibrisoma montanum sp. nov., isolated from Danxia mountain soil.</title>
        <authorList>
            <person name="Huang Y."/>
        </authorList>
    </citation>
    <scope>NUCLEOTIDE SEQUENCE [LARGE SCALE GENOMIC DNA]</scope>
    <source>
        <strain evidence="6 7">HYT19</strain>
    </source>
</reference>
<dbReference type="Gene3D" id="3.60.21.10">
    <property type="match status" value="1"/>
</dbReference>
<dbReference type="EMBL" id="QXED01000002">
    <property type="protein sequence ID" value="RIV25367.1"/>
    <property type="molecule type" value="Genomic_DNA"/>
</dbReference>
<dbReference type="InterPro" id="IPR008963">
    <property type="entry name" value="Purple_acid_Pase-like_N"/>
</dbReference>
<dbReference type="Pfam" id="PF00149">
    <property type="entry name" value="Metallophos"/>
    <property type="match status" value="1"/>
</dbReference>
<evidence type="ECO:0000256" key="1">
    <source>
        <dbReference type="ARBA" id="ARBA00022729"/>
    </source>
</evidence>
<dbReference type="OrthoDB" id="9809781at2"/>
<feature type="region of interest" description="Disordered" evidence="3">
    <location>
        <begin position="244"/>
        <end position="265"/>
    </location>
</feature>
<dbReference type="PANTHER" id="PTHR22953:SF153">
    <property type="entry name" value="PURPLE ACID PHOSPHATASE"/>
    <property type="match status" value="1"/>
</dbReference>
<keyword evidence="2" id="KW-0175">Coiled coil</keyword>
<feature type="chain" id="PRO_5019474248" description="Fibronectin type-III domain-containing protein" evidence="4">
    <location>
        <begin position="21"/>
        <end position="1024"/>
    </location>
</feature>
<dbReference type="InterPro" id="IPR039331">
    <property type="entry name" value="PAPs-like"/>
</dbReference>
<name>A0A418MF44_9BACT</name>
<dbReference type="PANTHER" id="PTHR22953">
    <property type="entry name" value="ACID PHOSPHATASE RELATED"/>
    <property type="match status" value="1"/>
</dbReference>
<feature type="signal peptide" evidence="4">
    <location>
        <begin position="1"/>
        <end position="20"/>
    </location>
</feature>
<keyword evidence="7" id="KW-1185">Reference proteome</keyword>
<dbReference type="PROSITE" id="PS50853">
    <property type="entry name" value="FN3"/>
    <property type="match status" value="1"/>
</dbReference>
<dbReference type="Pfam" id="PF16656">
    <property type="entry name" value="Pur_ac_phosph_N"/>
    <property type="match status" value="1"/>
</dbReference>
<dbReference type="Proteomes" id="UP000283523">
    <property type="component" value="Unassembled WGS sequence"/>
</dbReference>
<dbReference type="InterPro" id="IPR015914">
    <property type="entry name" value="PAPs_N"/>
</dbReference>
<feature type="domain" description="Fibronectin type-III" evidence="5">
    <location>
        <begin position="210"/>
        <end position="300"/>
    </location>
</feature>
<keyword evidence="1 4" id="KW-0732">Signal</keyword>
<comment type="caution">
    <text evidence="6">The sequence shown here is derived from an EMBL/GenBank/DDBJ whole genome shotgun (WGS) entry which is preliminary data.</text>
</comment>
<evidence type="ECO:0000256" key="3">
    <source>
        <dbReference type="SAM" id="MobiDB-lite"/>
    </source>
</evidence>
<evidence type="ECO:0000256" key="2">
    <source>
        <dbReference type="SAM" id="Coils"/>
    </source>
</evidence>
<dbReference type="InterPro" id="IPR004843">
    <property type="entry name" value="Calcineurin-like_PHP"/>
</dbReference>
<organism evidence="6 7">
    <name type="scientific">Fibrisoma montanum</name>
    <dbReference type="NCBI Taxonomy" id="2305895"/>
    <lineage>
        <taxon>Bacteria</taxon>
        <taxon>Pseudomonadati</taxon>
        <taxon>Bacteroidota</taxon>
        <taxon>Cytophagia</taxon>
        <taxon>Cytophagales</taxon>
        <taxon>Spirosomataceae</taxon>
        <taxon>Fibrisoma</taxon>
    </lineage>
</organism>
<evidence type="ECO:0000313" key="6">
    <source>
        <dbReference type="EMBL" id="RIV25367.1"/>
    </source>
</evidence>
<dbReference type="AlphaFoldDB" id="A0A418MF44"/>
<feature type="compositionally biased region" description="Polar residues" evidence="3">
    <location>
        <begin position="244"/>
        <end position="258"/>
    </location>
</feature>
<dbReference type="SUPFAM" id="SSF56300">
    <property type="entry name" value="Metallo-dependent phosphatases"/>
    <property type="match status" value="1"/>
</dbReference>
<feature type="coiled-coil region" evidence="2">
    <location>
        <begin position="991"/>
        <end position="1018"/>
    </location>
</feature>
<dbReference type="Gene3D" id="2.60.120.260">
    <property type="entry name" value="Galactose-binding domain-like"/>
    <property type="match status" value="1"/>
</dbReference>
<protein>
    <recommendedName>
        <fullName evidence="5">Fibronectin type-III domain-containing protein</fullName>
    </recommendedName>
</protein>
<dbReference type="InterPro" id="IPR029052">
    <property type="entry name" value="Metallo-depent_PP-like"/>
</dbReference>
<dbReference type="RefSeq" id="WP_119667251.1">
    <property type="nucleotide sequence ID" value="NZ_QXED01000002.1"/>
</dbReference>
<evidence type="ECO:0000256" key="4">
    <source>
        <dbReference type="SAM" id="SignalP"/>
    </source>
</evidence>
<dbReference type="GO" id="GO:0046872">
    <property type="term" value="F:metal ion binding"/>
    <property type="evidence" value="ECO:0007669"/>
    <property type="project" value="InterPro"/>
</dbReference>
<sequence>MKKLLLFPLLLVIGWSKGIAQPTSQTVVAVGANWKFLNENGDQGTAWRNETFNDASWSSGPSPLGYSPNNEDAASTTICNGCTGCSCSNCAPDCNTKRITTYFRHQFTLSDPSGTFLMRYQRDDGIVIYVNGVEVHRENLPAPPATITYSTTATAIPSNAEELAWVSVPQAALNGRFKAGNNLIAVEIHQAGSGSSDIRFSMEVARSGPLVRGPYLQMGTPTDMTLRWRTSTASTGRIRYWTSEPGSLTSNADESAATTEHEKRLTGLSPSTRYNYSIGTTDGGVLQASADNYFITPPQPGTARKTRIWSLGDFGTGNARQVNVKNGFKTFAGTDYIDMWLWLGDNAYSITGTKDGQDSVYQLNVFNIYGPDRFMKQTPFYATPGNHDYYSTEARRVDHDIDYFDIVSNFRGGSANDKEEYYSFNHGNIHIVSLDSYGYESGQGTAIFSPNGPQMTWLKTDLAAAKSNPSIAWVIVFFHHPPYTKGTHDSDTEADLINIRQQVVPILDQYNVDLVLAGHSHVYERTKLMKGHTGLSNTFNPSVHNAPPANNEPTPNMYYKSRTASTNEGIMYIVNGTGGAAGKGSIPQHPAMDISLDEGGSLYLEIDGNQLTGKFIAIDGTTKDQFAIVKTGAVANSTNTLLGEAAGSALATSSQQNTMVGFQAGLNTTSSANLMLGYRAGLSNTSGQFNSFIGVQAGLNNTTGSSNYFFGTNSGLANITGTGNYFLGDNAGGGNTGGSFNIYIGANSGNGANVNGDNNLAVGFEAGRANVAGINNTFIGFRADAGANGLSNATAIGNNAKVNVSNAVVLGNGANVGIGNSAPTARLHVTTGVANQSGVRLENLTSASPASALNQTKFLTVDGSGNLILASTTSGGRIAAEAESLWQRKGRYLTSQADNAVIIGSNVSRTPAGYRLYVQEGILTEKVKVAVKNTAEWSDHVFAPTYKLVPLAEVEQHIQRHGHLPGVPSAKQMVEQGNDLHRTDAKLLEKIEELTLYVIELSRKNQELERKVEQLQQAKAPTQH</sequence>
<dbReference type="SUPFAM" id="SSF49363">
    <property type="entry name" value="Purple acid phosphatase, N-terminal domain"/>
    <property type="match status" value="1"/>
</dbReference>